<comment type="cofactor">
    <cofactor evidence="15">
        <name>Zn(2+)</name>
        <dbReference type="ChEBI" id="CHEBI:29105"/>
    </cofactor>
    <text evidence="15">Binds 1 zinc ion per subunit.</text>
</comment>
<evidence type="ECO:0000256" key="8">
    <source>
        <dbReference type="ARBA" id="ARBA00022833"/>
    </source>
</evidence>
<evidence type="ECO:0000259" key="17">
    <source>
        <dbReference type="PROSITE" id="PS51068"/>
    </source>
</evidence>
<dbReference type="EMBL" id="ADNT01000051">
    <property type="protein sequence ID" value="EFG50020.1"/>
    <property type="molecule type" value="Genomic_DNA"/>
</dbReference>
<dbReference type="PANTHER" id="PTHR22993:SF9">
    <property type="entry name" value="FORMAMIDOPYRIMIDINE-DNA GLYCOSYLASE"/>
    <property type="match status" value="1"/>
</dbReference>
<dbReference type="Pfam" id="PF06831">
    <property type="entry name" value="H2TH"/>
    <property type="match status" value="1"/>
</dbReference>
<keyword evidence="9 15" id="KW-0238">DNA-binding</keyword>
<dbReference type="InterPro" id="IPR020629">
    <property type="entry name" value="FPG_Glyclase"/>
</dbReference>
<comment type="similarity">
    <text evidence="2 15">Belongs to the FPG family.</text>
</comment>
<sequence>MMPEMPEVETVRRGLEEIVIGKIVSSVTVTWPRIIQAEGGVEAFETRMPGQQLEKVGRVGKFLLFYWTEVTWIAHLRMEGKYLYESTESPVDQYTHVICHLTDGHDLRYRDVRKFGRIHMVEKADTEAEIAKLKLGPEPNDLTFDYLQKRFDKTTRSIKAVLLDQGVIAGIGNIYADEILFAAKIHPEQSARSLYDEEIQAIITESRRIMASAIEVGGTTIRTYTNTFGENGQFADYLKAYGKKGQPCPRCGTEIEKISVAKRGTHFCPYCQRIHLAVKYITSSI</sequence>
<keyword evidence="13 15" id="KW-0326">Glycosidase</keyword>
<keyword evidence="19" id="KW-1185">Reference proteome</keyword>
<evidence type="ECO:0000256" key="13">
    <source>
        <dbReference type="ARBA" id="ARBA00023295"/>
    </source>
</evidence>
<reference evidence="18 19" key="1">
    <citation type="submission" date="2010-04" db="EMBL/GenBank/DDBJ databases">
        <authorList>
            <person name="Muzny D."/>
            <person name="Qin X."/>
            <person name="Deng J."/>
            <person name="Jiang H."/>
            <person name="Liu Y."/>
            <person name="Qu J."/>
            <person name="Song X.-Z."/>
            <person name="Zhang L."/>
            <person name="Thornton R."/>
            <person name="Coyle M."/>
            <person name="Francisco L."/>
            <person name="Jackson L."/>
            <person name="Javaid M."/>
            <person name="Korchina V."/>
            <person name="Kovar C."/>
            <person name="Mata R."/>
            <person name="Mathew T."/>
            <person name="Ngo R."/>
            <person name="Nguyen L."/>
            <person name="Nguyen N."/>
            <person name="Okwuonu G."/>
            <person name="Ongeri F."/>
            <person name="Pham C."/>
            <person name="Simmons D."/>
            <person name="Wilczek-Boney K."/>
            <person name="Hale W."/>
            <person name="Jakkamsetti A."/>
            <person name="Pham P."/>
            <person name="Ruth R."/>
            <person name="San Lucas F."/>
            <person name="Warren J."/>
            <person name="Zhang J."/>
            <person name="Zhao Z."/>
            <person name="Zhou C."/>
            <person name="Zhu D."/>
            <person name="Lee S."/>
            <person name="Bess C."/>
            <person name="Blankenburg K."/>
            <person name="Forbes L."/>
            <person name="Fu Q."/>
            <person name="Gubbala S."/>
            <person name="Hirani K."/>
            <person name="Jayaseelan J.C."/>
            <person name="Lara F."/>
            <person name="Munidasa M."/>
            <person name="Palculict T."/>
            <person name="Patil S."/>
            <person name="Pu L.-L."/>
            <person name="Saada N."/>
            <person name="Tang L."/>
            <person name="Weissenberger G."/>
            <person name="Zhu Y."/>
            <person name="Hemphill L."/>
            <person name="Shang Y."/>
            <person name="Youmans B."/>
            <person name="Ayvaz T."/>
            <person name="Ross M."/>
            <person name="Santibanez J."/>
            <person name="Aqrawi P."/>
            <person name="Gross S."/>
            <person name="Joshi V."/>
            <person name="Fowler G."/>
            <person name="Nazareth L."/>
            <person name="Reid J."/>
            <person name="Worley K."/>
            <person name="Petrosino J."/>
            <person name="Highlander S."/>
            <person name="Gibbs R."/>
            <person name="Gibbs R."/>
        </authorList>
    </citation>
    <scope>NUCLEOTIDE SEQUENCE [LARGE SCALE GENOMIC DNA]</scope>
    <source>
        <strain evidence="18 19">ATCC 11563</strain>
    </source>
</reference>
<keyword evidence="6 15" id="KW-0863">Zinc-finger</keyword>
<evidence type="ECO:0000256" key="9">
    <source>
        <dbReference type="ARBA" id="ARBA00023125"/>
    </source>
</evidence>
<dbReference type="Gene3D" id="3.20.190.10">
    <property type="entry name" value="MutM-like, N-terminal"/>
    <property type="match status" value="1"/>
</dbReference>
<dbReference type="InterPro" id="IPR010663">
    <property type="entry name" value="Znf_FPG/IleRS"/>
</dbReference>
<dbReference type="GeneID" id="32029908"/>
<dbReference type="SMART" id="SM00898">
    <property type="entry name" value="Fapy_DNA_glyco"/>
    <property type="match status" value="1"/>
</dbReference>
<keyword evidence="4 15" id="KW-0479">Metal-binding</keyword>
<keyword evidence="8 15" id="KW-0862">Zinc</keyword>
<evidence type="ECO:0000256" key="10">
    <source>
        <dbReference type="ARBA" id="ARBA00023204"/>
    </source>
</evidence>
<dbReference type="InterPro" id="IPR000214">
    <property type="entry name" value="Znf_DNA_glyclase/AP_lyase"/>
</dbReference>
<dbReference type="CDD" id="cd08966">
    <property type="entry name" value="EcFpg-like_N"/>
    <property type="match status" value="1"/>
</dbReference>
<evidence type="ECO:0000259" key="16">
    <source>
        <dbReference type="PROSITE" id="PS51066"/>
    </source>
</evidence>
<proteinExistence type="inferred from homology"/>
<keyword evidence="11 15" id="KW-0456">Lyase</keyword>
<comment type="catalytic activity">
    <reaction evidence="14 15">
        <text>2'-deoxyribonucleotide-(2'-deoxyribose 5'-phosphate)-2'-deoxyribonucleotide-DNA = a 3'-end 2'-deoxyribonucleotide-(2,3-dehydro-2,3-deoxyribose 5'-phosphate)-DNA + a 5'-end 5'-phospho-2'-deoxyribonucleoside-DNA + H(+)</text>
        <dbReference type="Rhea" id="RHEA:66592"/>
        <dbReference type="Rhea" id="RHEA-COMP:13180"/>
        <dbReference type="Rhea" id="RHEA-COMP:16897"/>
        <dbReference type="Rhea" id="RHEA-COMP:17067"/>
        <dbReference type="ChEBI" id="CHEBI:15378"/>
        <dbReference type="ChEBI" id="CHEBI:136412"/>
        <dbReference type="ChEBI" id="CHEBI:157695"/>
        <dbReference type="ChEBI" id="CHEBI:167181"/>
        <dbReference type="EC" id="4.2.99.18"/>
    </reaction>
</comment>
<evidence type="ECO:0000256" key="12">
    <source>
        <dbReference type="ARBA" id="ARBA00023268"/>
    </source>
</evidence>
<gene>
    <name evidence="15 18" type="primary">mutM</name>
    <name evidence="15" type="synonym">fpg</name>
    <name evidence="18" type="ORF">HMPREF0061_0625</name>
</gene>
<dbReference type="RefSeq" id="WP_003141994.1">
    <property type="nucleotide sequence ID" value="NZ_ADNT01000051.1"/>
</dbReference>
<dbReference type="InterPro" id="IPR012319">
    <property type="entry name" value="FPG_cat"/>
</dbReference>
<evidence type="ECO:0000313" key="19">
    <source>
        <dbReference type="Proteomes" id="UP000003764"/>
    </source>
</evidence>
<protein>
    <recommendedName>
        <fullName evidence="15">Formamidopyrimidine-DNA glycosylase</fullName>
        <shortName evidence="15">Fapy-DNA glycosylase</shortName>
        <ecNumber evidence="15">3.2.2.23</ecNumber>
    </recommendedName>
    <alternativeName>
        <fullName evidence="15">DNA-(apurinic or apyrimidinic site) lyase MutM</fullName>
        <shortName evidence="15">AP lyase MutM</shortName>
        <ecNumber evidence="15">4.2.99.18</ecNumber>
    </alternativeName>
</protein>
<keyword evidence="12 15" id="KW-0511">Multifunctional enzyme</keyword>
<dbReference type="GO" id="GO:0008534">
    <property type="term" value="F:oxidized purine nucleobase lesion DNA N-glycosylase activity"/>
    <property type="evidence" value="ECO:0007669"/>
    <property type="project" value="UniProtKB-EC"/>
</dbReference>
<evidence type="ECO:0000256" key="11">
    <source>
        <dbReference type="ARBA" id="ARBA00023239"/>
    </source>
</evidence>
<evidence type="ECO:0000256" key="5">
    <source>
        <dbReference type="ARBA" id="ARBA00022763"/>
    </source>
</evidence>
<evidence type="ECO:0000256" key="3">
    <source>
        <dbReference type="ARBA" id="ARBA00011245"/>
    </source>
</evidence>
<feature type="binding site" evidence="15">
    <location>
        <position position="113"/>
    </location>
    <ligand>
        <name>DNA</name>
        <dbReference type="ChEBI" id="CHEBI:16991"/>
    </ligand>
</feature>
<dbReference type="HAMAP" id="MF_00103">
    <property type="entry name" value="Fapy_DNA_glycosyl"/>
    <property type="match status" value="1"/>
</dbReference>
<dbReference type="Pfam" id="PF06827">
    <property type="entry name" value="zf-FPG_IleRS"/>
    <property type="match status" value="1"/>
</dbReference>
<comment type="caution">
    <text evidence="18">The sequence shown here is derived from an EMBL/GenBank/DDBJ whole genome shotgun (WGS) entry which is preliminary data.</text>
</comment>
<dbReference type="InterPro" id="IPR015886">
    <property type="entry name" value="H2TH_FPG"/>
</dbReference>
<dbReference type="InterPro" id="IPR015887">
    <property type="entry name" value="DNA_glyclase_Znf_dom_DNA_BS"/>
</dbReference>
<evidence type="ECO:0000256" key="6">
    <source>
        <dbReference type="ARBA" id="ARBA00022771"/>
    </source>
</evidence>
<evidence type="ECO:0000256" key="15">
    <source>
        <dbReference type="HAMAP-Rule" id="MF_00103"/>
    </source>
</evidence>
<dbReference type="SUPFAM" id="SSF46946">
    <property type="entry name" value="S13-like H2TH domain"/>
    <property type="match status" value="1"/>
</dbReference>
<accession>A0ABN0A9P4</accession>
<feature type="active site" description="Proton donor; for beta-elimination activity" evidence="15">
    <location>
        <position position="61"/>
    </location>
</feature>
<feature type="domain" description="FPG-type" evidence="16">
    <location>
        <begin position="239"/>
        <end position="273"/>
    </location>
</feature>
<dbReference type="SUPFAM" id="SSF57716">
    <property type="entry name" value="Glucocorticoid receptor-like (DNA-binding domain)"/>
    <property type="match status" value="1"/>
</dbReference>
<dbReference type="Gene3D" id="1.10.8.50">
    <property type="match status" value="1"/>
</dbReference>
<feature type="domain" description="Formamidopyrimidine-DNA glycosylase catalytic" evidence="17">
    <location>
        <begin position="3"/>
        <end position="116"/>
    </location>
</feature>
<keyword evidence="5 15" id="KW-0227">DNA damage</keyword>
<dbReference type="PANTHER" id="PTHR22993">
    <property type="entry name" value="FORMAMIDOPYRIMIDINE-DNA GLYCOSYLASE"/>
    <property type="match status" value="1"/>
</dbReference>
<dbReference type="NCBIfam" id="TIGR00577">
    <property type="entry name" value="fpg"/>
    <property type="match status" value="1"/>
</dbReference>
<dbReference type="PROSITE" id="PS51066">
    <property type="entry name" value="ZF_FPG_2"/>
    <property type="match status" value="1"/>
</dbReference>
<dbReference type="EC" id="4.2.99.18" evidence="15"/>
<evidence type="ECO:0000256" key="1">
    <source>
        <dbReference type="ARBA" id="ARBA00001668"/>
    </source>
</evidence>
<name>A0ABN0A9P4_AERVM</name>
<feature type="active site" description="Schiff-base intermediate with DNA" evidence="15">
    <location>
        <position position="3"/>
    </location>
</feature>
<dbReference type="InterPro" id="IPR010979">
    <property type="entry name" value="Ribosomal_uS13-like_H2TH"/>
</dbReference>
<dbReference type="SUPFAM" id="SSF81624">
    <property type="entry name" value="N-terminal domain of MutM-like DNA repair proteins"/>
    <property type="match status" value="1"/>
</dbReference>
<evidence type="ECO:0000256" key="7">
    <source>
        <dbReference type="ARBA" id="ARBA00022801"/>
    </source>
</evidence>
<dbReference type="SMART" id="SM01232">
    <property type="entry name" value="H2TH"/>
    <property type="match status" value="1"/>
</dbReference>
<evidence type="ECO:0000256" key="14">
    <source>
        <dbReference type="ARBA" id="ARBA00044632"/>
    </source>
</evidence>
<organism evidence="18 19">
    <name type="scientific">Aerococcus viridans (strain ATCC 11563 / DSM 20340 / CCUG 4311 / JCM 20461 / NBRC 12219 / NCTC 8251 / M1)</name>
    <dbReference type="NCBI Taxonomy" id="655812"/>
    <lineage>
        <taxon>Bacteria</taxon>
        <taxon>Bacillati</taxon>
        <taxon>Bacillota</taxon>
        <taxon>Bacilli</taxon>
        <taxon>Lactobacillales</taxon>
        <taxon>Aerococcaceae</taxon>
        <taxon>Aerococcus</taxon>
    </lineage>
</organism>
<evidence type="ECO:0000256" key="2">
    <source>
        <dbReference type="ARBA" id="ARBA00009409"/>
    </source>
</evidence>
<keyword evidence="7 15" id="KW-0378">Hydrolase</keyword>
<comment type="catalytic activity">
    <reaction evidence="1 15">
        <text>Hydrolysis of DNA containing ring-opened 7-methylguanine residues, releasing 2,6-diamino-4-hydroxy-5-(N-methyl)formamidopyrimidine.</text>
        <dbReference type="EC" id="3.2.2.23"/>
    </reaction>
</comment>
<feature type="active site" description="Proton donor; for delta-elimination activity" evidence="15">
    <location>
        <position position="263"/>
    </location>
</feature>
<dbReference type="EC" id="3.2.2.23" evidence="15"/>
<keyword evidence="10 15" id="KW-0234">DNA repair</keyword>
<comment type="subunit">
    <text evidence="3 15">Monomer.</text>
</comment>
<dbReference type="PROSITE" id="PS01242">
    <property type="entry name" value="ZF_FPG_1"/>
    <property type="match status" value="1"/>
</dbReference>
<dbReference type="NCBIfam" id="NF002211">
    <property type="entry name" value="PRK01103.1"/>
    <property type="match status" value="1"/>
</dbReference>
<evidence type="ECO:0000313" key="18">
    <source>
        <dbReference type="EMBL" id="EFG50020.1"/>
    </source>
</evidence>
<dbReference type="Pfam" id="PF01149">
    <property type="entry name" value="Fapy_DNA_glyco"/>
    <property type="match status" value="1"/>
</dbReference>
<dbReference type="InterPro" id="IPR035937">
    <property type="entry name" value="FPG_N"/>
</dbReference>
<comment type="function">
    <text evidence="15">Involved in base excision repair of DNA damaged by oxidation or by mutagenic agents. Acts as DNA glycosylase that recognizes and removes damaged bases. Has a preference for oxidized purines, such as 7,8-dihydro-8-oxoguanine (8-oxoG). Has AP (apurinic/apyrimidinic) lyase activity and introduces nicks in the DNA strand. Cleaves the DNA backbone by beta-delta elimination to generate a single-strand break at the site of the removed base with both 3'- and 5'-phosphates.</text>
</comment>
<comment type="caution">
    <text evidence="15">Lacks conserved residue(s) required for the propagation of feature annotation.</text>
</comment>
<evidence type="ECO:0000256" key="4">
    <source>
        <dbReference type="ARBA" id="ARBA00022723"/>
    </source>
</evidence>
<feature type="active site" description="Proton donor" evidence="15">
    <location>
        <position position="4"/>
    </location>
</feature>
<dbReference type="PROSITE" id="PS51068">
    <property type="entry name" value="FPG_CAT"/>
    <property type="match status" value="1"/>
</dbReference>
<dbReference type="Proteomes" id="UP000003764">
    <property type="component" value="Unassembled WGS sequence"/>
</dbReference>